<dbReference type="PANTHER" id="PTHR43328:SF1">
    <property type="entry name" value="N-ACETYLTRANSFERASE DOMAIN-CONTAINING PROTEIN"/>
    <property type="match status" value="1"/>
</dbReference>
<dbReference type="InterPro" id="IPR002110">
    <property type="entry name" value="Ankyrin_rpt"/>
</dbReference>
<proteinExistence type="predicted"/>
<evidence type="ECO:0000259" key="2">
    <source>
        <dbReference type="PROSITE" id="PS51186"/>
    </source>
</evidence>
<dbReference type="SUPFAM" id="SSF55729">
    <property type="entry name" value="Acyl-CoA N-acyltransferases (Nat)"/>
    <property type="match status" value="1"/>
</dbReference>
<dbReference type="EMBL" id="FOBB01000002">
    <property type="protein sequence ID" value="SEL33068.1"/>
    <property type="molecule type" value="Genomic_DNA"/>
</dbReference>
<dbReference type="InterPro" id="IPR000182">
    <property type="entry name" value="GNAT_dom"/>
</dbReference>
<name>A0A1H7PC90_9BACT</name>
<accession>A0A1H7PC90</accession>
<dbReference type="RefSeq" id="WP_089908597.1">
    <property type="nucleotide sequence ID" value="NZ_FOBB01000002.1"/>
</dbReference>
<dbReference type="Gene3D" id="3.40.630.30">
    <property type="match status" value="1"/>
</dbReference>
<dbReference type="PROSITE" id="PS51186">
    <property type="entry name" value="GNAT"/>
    <property type="match status" value="1"/>
</dbReference>
<evidence type="ECO:0000313" key="3">
    <source>
        <dbReference type="EMBL" id="SEL33068.1"/>
    </source>
</evidence>
<evidence type="ECO:0000256" key="1">
    <source>
        <dbReference type="PROSITE-ProRule" id="PRU00023"/>
    </source>
</evidence>
<organism evidence="3 4">
    <name type="scientific">Chitinophaga rupis</name>
    <dbReference type="NCBI Taxonomy" id="573321"/>
    <lineage>
        <taxon>Bacteria</taxon>
        <taxon>Pseudomonadati</taxon>
        <taxon>Bacteroidota</taxon>
        <taxon>Chitinophagia</taxon>
        <taxon>Chitinophagales</taxon>
        <taxon>Chitinophagaceae</taxon>
        <taxon>Chitinophaga</taxon>
    </lineage>
</organism>
<dbReference type="STRING" id="573321.SAMN04488505_10243"/>
<dbReference type="Pfam" id="PF00583">
    <property type="entry name" value="Acetyltransf_1"/>
    <property type="match status" value="1"/>
</dbReference>
<dbReference type="AlphaFoldDB" id="A0A1H7PC90"/>
<dbReference type="SMART" id="SM00248">
    <property type="entry name" value="ANK"/>
    <property type="match status" value="3"/>
</dbReference>
<keyword evidence="3" id="KW-0808">Transferase</keyword>
<feature type="domain" description="N-acetyltransferase" evidence="2">
    <location>
        <begin position="133"/>
        <end position="266"/>
    </location>
</feature>
<sequence length="423" mass="46397">MNVLNNATPAQLEQAVANNHRELFALNAVAQGGKVYGHNGLSWTYAGPANSSVVLFPAMDAATAGTQLDEMMDHYRAQPPKNAGCWSLAPAQPLNLGVLLLARGFQPGWRPQWMALDLEAMQTKHARPAGLQVKADNVTPIHDIQHLPYANTNSLSHELKQQYPELGQRFIATLNGAIVAHSEVFFTTGSNGVAGIYSVGVVPHAREKGIGKAVVLAACLYAKEKGYRYAVLNGTGRRMYEQIGFKWIGFGNTWWLQNQRYRTNPPTRQQVALAEAVGNGDVPTLNELVKKFNTGDLNTPLNNGMTLMQLAVHTKRIATAEWLMEQGANCTVLDAWDLGKRDLAAAMLKEKPALVNNQLYGEWDATLLHVAADRNDVPLAQLALSAHPNLEIKDKVYDGTPLGWAEHLQRTQIAELIRKSVAF</sequence>
<reference evidence="3 4" key="1">
    <citation type="submission" date="2016-10" db="EMBL/GenBank/DDBJ databases">
        <authorList>
            <person name="de Groot N.N."/>
        </authorList>
    </citation>
    <scope>NUCLEOTIDE SEQUENCE [LARGE SCALE GENOMIC DNA]</scope>
    <source>
        <strain evidence="3 4">DSM 21039</strain>
    </source>
</reference>
<protein>
    <submittedName>
        <fullName evidence="3">Acetyltransferase (GNAT) domain-containing protein</fullName>
    </submittedName>
</protein>
<gene>
    <name evidence="3" type="ORF">SAMN04488505_10243</name>
</gene>
<evidence type="ECO:0000313" key="4">
    <source>
        <dbReference type="Proteomes" id="UP000198984"/>
    </source>
</evidence>
<dbReference type="CDD" id="cd04301">
    <property type="entry name" value="NAT_SF"/>
    <property type="match status" value="1"/>
</dbReference>
<dbReference type="SUPFAM" id="SSF48403">
    <property type="entry name" value="Ankyrin repeat"/>
    <property type="match status" value="1"/>
</dbReference>
<dbReference type="InterPro" id="IPR036770">
    <property type="entry name" value="Ankyrin_rpt-contain_sf"/>
</dbReference>
<dbReference type="PANTHER" id="PTHR43328">
    <property type="entry name" value="ACETYLTRANSFERASE-RELATED"/>
    <property type="match status" value="1"/>
</dbReference>
<dbReference type="OrthoDB" id="1096234at2"/>
<dbReference type="PROSITE" id="PS50088">
    <property type="entry name" value="ANK_REPEAT"/>
    <property type="match status" value="1"/>
</dbReference>
<dbReference type="Proteomes" id="UP000198984">
    <property type="component" value="Unassembled WGS sequence"/>
</dbReference>
<feature type="repeat" description="ANK" evidence="1">
    <location>
        <begin position="303"/>
        <end position="335"/>
    </location>
</feature>
<dbReference type="GO" id="GO:0016747">
    <property type="term" value="F:acyltransferase activity, transferring groups other than amino-acyl groups"/>
    <property type="evidence" value="ECO:0007669"/>
    <property type="project" value="InterPro"/>
</dbReference>
<dbReference type="InterPro" id="IPR016181">
    <property type="entry name" value="Acyl_CoA_acyltransferase"/>
</dbReference>
<keyword evidence="4" id="KW-1185">Reference proteome</keyword>
<keyword evidence="1" id="KW-0040">ANK repeat</keyword>
<dbReference type="Gene3D" id="1.25.40.20">
    <property type="entry name" value="Ankyrin repeat-containing domain"/>
    <property type="match status" value="1"/>
</dbReference>